<dbReference type="AlphaFoldDB" id="A0AAD7BKJ2"/>
<dbReference type="EMBL" id="JARKIF010000014">
    <property type="protein sequence ID" value="KAJ7623443.1"/>
    <property type="molecule type" value="Genomic_DNA"/>
</dbReference>
<protein>
    <submittedName>
        <fullName evidence="2">Uncharacterized protein</fullName>
    </submittedName>
</protein>
<comment type="caution">
    <text evidence="2">The sequence shown here is derived from an EMBL/GenBank/DDBJ whole genome shotgun (WGS) entry which is preliminary data.</text>
</comment>
<proteinExistence type="predicted"/>
<dbReference type="Proteomes" id="UP001221142">
    <property type="component" value="Unassembled WGS sequence"/>
</dbReference>
<sequence>MSTSTSSSPLSGKNFDPFATHPFTSYSPPAPRAPPPSRNPAATNPHNMSSGQQPKRSPTSPSAPSAVFVPYRPEASPPELSQILKKPPSSHPAARS</sequence>
<feature type="region of interest" description="Disordered" evidence="1">
    <location>
        <begin position="1"/>
        <end position="96"/>
    </location>
</feature>
<name>A0AAD7BKJ2_9AGAR</name>
<evidence type="ECO:0000256" key="1">
    <source>
        <dbReference type="SAM" id="MobiDB-lite"/>
    </source>
</evidence>
<feature type="compositionally biased region" description="Polar residues" evidence="1">
    <location>
        <begin position="46"/>
        <end position="63"/>
    </location>
</feature>
<keyword evidence="3" id="KW-1185">Reference proteome</keyword>
<evidence type="ECO:0000313" key="3">
    <source>
        <dbReference type="Proteomes" id="UP001221142"/>
    </source>
</evidence>
<evidence type="ECO:0000313" key="2">
    <source>
        <dbReference type="EMBL" id="KAJ7623443.1"/>
    </source>
</evidence>
<gene>
    <name evidence="2" type="ORF">FB45DRAFT_925691</name>
</gene>
<feature type="compositionally biased region" description="Pro residues" evidence="1">
    <location>
        <begin position="28"/>
        <end position="38"/>
    </location>
</feature>
<organism evidence="2 3">
    <name type="scientific">Roridomyces roridus</name>
    <dbReference type="NCBI Taxonomy" id="1738132"/>
    <lineage>
        <taxon>Eukaryota</taxon>
        <taxon>Fungi</taxon>
        <taxon>Dikarya</taxon>
        <taxon>Basidiomycota</taxon>
        <taxon>Agaricomycotina</taxon>
        <taxon>Agaricomycetes</taxon>
        <taxon>Agaricomycetidae</taxon>
        <taxon>Agaricales</taxon>
        <taxon>Marasmiineae</taxon>
        <taxon>Mycenaceae</taxon>
        <taxon>Roridomyces</taxon>
    </lineage>
</organism>
<accession>A0AAD7BKJ2</accession>
<reference evidence="2" key="1">
    <citation type="submission" date="2023-03" db="EMBL/GenBank/DDBJ databases">
        <title>Massive genome expansion in bonnet fungi (Mycena s.s.) driven by repeated elements and novel gene families across ecological guilds.</title>
        <authorList>
            <consortium name="Lawrence Berkeley National Laboratory"/>
            <person name="Harder C.B."/>
            <person name="Miyauchi S."/>
            <person name="Viragh M."/>
            <person name="Kuo A."/>
            <person name="Thoen E."/>
            <person name="Andreopoulos B."/>
            <person name="Lu D."/>
            <person name="Skrede I."/>
            <person name="Drula E."/>
            <person name="Henrissat B."/>
            <person name="Morin E."/>
            <person name="Kohler A."/>
            <person name="Barry K."/>
            <person name="LaButti K."/>
            <person name="Morin E."/>
            <person name="Salamov A."/>
            <person name="Lipzen A."/>
            <person name="Mereny Z."/>
            <person name="Hegedus B."/>
            <person name="Baldrian P."/>
            <person name="Stursova M."/>
            <person name="Weitz H."/>
            <person name="Taylor A."/>
            <person name="Grigoriev I.V."/>
            <person name="Nagy L.G."/>
            <person name="Martin F."/>
            <person name="Kauserud H."/>
        </authorList>
    </citation>
    <scope>NUCLEOTIDE SEQUENCE</scope>
    <source>
        <strain evidence="2">9284</strain>
    </source>
</reference>